<protein>
    <submittedName>
        <fullName evidence="3">Tripartite-type tricarboxylate transporter receptor subunit TctC</fullName>
    </submittedName>
</protein>
<dbReference type="PANTHER" id="PTHR42928:SF5">
    <property type="entry name" value="BLR1237 PROTEIN"/>
    <property type="match status" value="1"/>
</dbReference>
<evidence type="ECO:0000256" key="2">
    <source>
        <dbReference type="SAM" id="SignalP"/>
    </source>
</evidence>
<keyword evidence="2" id="KW-0732">Signal</keyword>
<dbReference type="PANTHER" id="PTHR42928">
    <property type="entry name" value="TRICARBOXYLATE-BINDING PROTEIN"/>
    <property type="match status" value="1"/>
</dbReference>
<comment type="caution">
    <text evidence="3">The sequence shown here is derived from an EMBL/GenBank/DDBJ whole genome shotgun (WGS) entry which is preliminary data.</text>
</comment>
<proteinExistence type="inferred from homology"/>
<evidence type="ECO:0000313" key="3">
    <source>
        <dbReference type="EMBL" id="TCT04226.1"/>
    </source>
</evidence>
<dbReference type="AlphaFoldDB" id="A0A4R3LVW1"/>
<name>A0A4R3LVW1_9HYPH</name>
<sequence length="324" mass="33421">MRIRTGIAAAFAAVGLLLGGAATAQDYPTRPIKLVVPFAPGGGADAVARIVAQRIAEPLGQPVVVENRTGAAAIIGTLAVAKAEPDGYTLLLGQSGPISINPAVYKDLKYNPVKDFAPVSRLTNYPYILVVNTDFKAKTVQDLVAMAKAKPGGVTYGSYGIGGANHLVALMFEMAAGIKMLHVPYRGTAPAVADLMGGQLDMVFSDPFSALPNVRAGKLRALAVTGKDRMAVAPDVPTIAESGYPGFDAVGWHGILAPAGTPPAIVDKLNAAIAKVLAEPETKALLAAQATEAVGDTPAQFGAFIRDDVAKWSAIAKEANVVVE</sequence>
<keyword evidence="4" id="KW-1185">Reference proteome</keyword>
<dbReference type="Gene3D" id="3.40.190.150">
    <property type="entry name" value="Bordetella uptake gene, domain 1"/>
    <property type="match status" value="1"/>
</dbReference>
<dbReference type="Proteomes" id="UP000294664">
    <property type="component" value="Unassembled WGS sequence"/>
</dbReference>
<organism evidence="3 4">
    <name type="scientific">Aquabacter spiritensis</name>
    <dbReference type="NCBI Taxonomy" id="933073"/>
    <lineage>
        <taxon>Bacteria</taxon>
        <taxon>Pseudomonadati</taxon>
        <taxon>Pseudomonadota</taxon>
        <taxon>Alphaproteobacteria</taxon>
        <taxon>Hyphomicrobiales</taxon>
        <taxon>Xanthobacteraceae</taxon>
        <taxon>Aquabacter</taxon>
    </lineage>
</organism>
<feature type="signal peptide" evidence="2">
    <location>
        <begin position="1"/>
        <end position="24"/>
    </location>
</feature>
<dbReference type="RefSeq" id="WP_132031705.1">
    <property type="nucleotide sequence ID" value="NZ_SMAI01000007.1"/>
</dbReference>
<gene>
    <name evidence="3" type="ORF">EDC64_10742</name>
</gene>
<reference evidence="3 4" key="1">
    <citation type="submission" date="2019-03" db="EMBL/GenBank/DDBJ databases">
        <title>Genomic Encyclopedia of Type Strains, Phase IV (KMG-IV): sequencing the most valuable type-strain genomes for metagenomic binning, comparative biology and taxonomic classification.</title>
        <authorList>
            <person name="Goeker M."/>
        </authorList>
    </citation>
    <scope>NUCLEOTIDE SEQUENCE [LARGE SCALE GENOMIC DNA]</scope>
    <source>
        <strain evidence="3 4">DSM 9035</strain>
    </source>
</reference>
<dbReference type="Gene3D" id="3.40.190.10">
    <property type="entry name" value="Periplasmic binding protein-like II"/>
    <property type="match status" value="1"/>
</dbReference>
<comment type="similarity">
    <text evidence="1">Belongs to the UPF0065 (bug) family.</text>
</comment>
<evidence type="ECO:0000313" key="4">
    <source>
        <dbReference type="Proteomes" id="UP000294664"/>
    </source>
</evidence>
<dbReference type="CDD" id="cd13578">
    <property type="entry name" value="PBP2_Bug27"/>
    <property type="match status" value="1"/>
</dbReference>
<dbReference type="Pfam" id="PF03401">
    <property type="entry name" value="TctC"/>
    <property type="match status" value="1"/>
</dbReference>
<dbReference type="InterPro" id="IPR042100">
    <property type="entry name" value="Bug_dom1"/>
</dbReference>
<feature type="chain" id="PRO_5020460082" evidence="2">
    <location>
        <begin position="25"/>
        <end position="324"/>
    </location>
</feature>
<dbReference type="InterPro" id="IPR005064">
    <property type="entry name" value="BUG"/>
</dbReference>
<accession>A0A4R3LVW1</accession>
<dbReference type="OrthoDB" id="7375033at2"/>
<dbReference type="PIRSF" id="PIRSF017082">
    <property type="entry name" value="YflP"/>
    <property type="match status" value="1"/>
</dbReference>
<keyword evidence="3" id="KW-0675">Receptor</keyword>
<dbReference type="EMBL" id="SMAI01000007">
    <property type="protein sequence ID" value="TCT04226.1"/>
    <property type="molecule type" value="Genomic_DNA"/>
</dbReference>
<evidence type="ECO:0000256" key="1">
    <source>
        <dbReference type="ARBA" id="ARBA00006987"/>
    </source>
</evidence>
<dbReference type="SUPFAM" id="SSF53850">
    <property type="entry name" value="Periplasmic binding protein-like II"/>
    <property type="match status" value="1"/>
</dbReference>